<comment type="caution">
    <text evidence="1">The sequence shown here is derived from an EMBL/GenBank/DDBJ whole genome shotgun (WGS) entry which is preliminary data.</text>
</comment>
<proteinExistence type="predicted"/>
<gene>
    <name evidence="1" type="ORF">P7K49_031198</name>
</gene>
<dbReference type="Proteomes" id="UP001266305">
    <property type="component" value="Unassembled WGS sequence"/>
</dbReference>
<dbReference type="EMBL" id="JASSZA010000016">
    <property type="protein sequence ID" value="KAK2091914.1"/>
    <property type="molecule type" value="Genomic_DNA"/>
</dbReference>
<evidence type="ECO:0000313" key="2">
    <source>
        <dbReference type="Proteomes" id="UP001266305"/>
    </source>
</evidence>
<keyword evidence="2" id="KW-1185">Reference proteome</keyword>
<organism evidence="1 2">
    <name type="scientific">Saguinus oedipus</name>
    <name type="common">Cotton-top tamarin</name>
    <name type="synonym">Oedipomidas oedipus</name>
    <dbReference type="NCBI Taxonomy" id="9490"/>
    <lineage>
        <taxon>Eukaryota</taxon>
        <taxon>Metazoa</taxon>
        <taxon>Chordata</taxon>
        <taxon>Craniata</taxon>
        <taxon>Vertebrata</taxon>
        <taxon>Euteleostomi</taxon>
        <taxon>Mammalia</taxon>
        <taxon>Eutheria</taxon>
        <taxon>Euarchontoglires</taxon>
        <taxon>Primates</taxon>
        <taxon>Haplorrhini</taxon>
        <taxon>Platyrrhini</taxon>
        <taxon>Cebidae</taxon>
        <taxon>Callitrichinae</taxon>
        <taxon>Saguinus</taxon>
    </lineage>
</organism>
<protein>
    <submittedName>
        <fullName evidence="1">Uncharacterized protein</fullName>
    </submittedName>
</protein>
<sequence>MFACSKFVSTSSLVKSTSQLLSRPLSTVLLKRPETLTDESPSRLAVSVVGMQEMKELQGVPFTLELHPPEMDRTGFHSQALEEDGLEGVRDQMKTEASVSKLSQ</sequence>
<name>A0ABQ9U568_SAGOE</name>
<accession>A0ABQ9U568</accession>
<evidence type="ECO:0000313" key="1">
    <source>
        <dbReference type="EMBL" id="KAK2091914.1"/>
    </source>
</evidence>
<reference evidence="1 2" key="1">
    <citation type="submission" date="2023-05" db="EMBL/GenBank/DDBJ databases">
        <title>B98-5 Cell Line De Novo Hybrid Assembly: An Optical Mapping Approach.</title>
        <authorList>
            <person name="Kananen K."/>
            <person name="Auerbach J.A."/>
            <person name="Kautto E."/>
            <person name="Blachly J.S."/>
        </authorList>
    </citation>
    <scope>NUCLEOTIDE SEQUENCE [LARGE SCALE GENOMIC DNA]</scope>
    <source>
        <strain evidence="1">B95-8</strain>
        <tissue evidence="1">Cell line</tissue>
    </source>
</reference>